<protein>
    <submittedName>
        <fullName evidence="5">WYL domain-containing protein</fullName>
    </submittedName>
</protein>
<evidence type="ECO:0000259" key="4">
    <source>
        <dbReference type="Pfam" id="PF26109"/>
    </source>
</evidence>
<evidence type="ECO:0000259" key="2">
    <source>
        <dbReference type="Pfam" id="PF13280"/>
    </source>
</evidence>
<dbReference type="InterPro" id="IPR051534">
    <property type="entry name" value="CBASS_pafABC_assoc_protein"/>
</dbReference>
<evidence type="ECO:0000256" key="1">
    <source>
        <dbReference type="SAM" id="MobiDB-lite"/>
    </source>
</evidence>
<reference evidence="6" key="1">
    <citation type="journal article" date="2019" name="Int. J. Syst. Evol. Microbiol.">
        <title>The Global Catalogue of Microorganisms (GCM) 10K type strain sequencing project: providing services to taxonomists for standard genome sequencing and annotation.</title>
        <authorList>
            <consortium name="The Broad Institute Genomics Platform"/>
            <consortium name="The Broad Institute Genome Sequencing Center for Infectious Disease"/>
            <person name="Wu L."/>
            <person name="Ma J."/>
        </authorList>
    </citation>
    <scope>NUCLEOTIDE SEQUENCE [LARGE SCALE GENOMIC DNA]</scope>
    <source>
        <strain evidence="6">CGMCC 1.15923</strain>
    </source>
</reference>
<feature type="domain" description="DNA-binding transcriptional repressor CapW C-terminal dimerisation" evidence="3">
    <location>
        <begin position="213"/>
        <end position="283"/>
    </location>
</feature>
<dbReference type="InterPro" id="IPR059019">
    <property type="entry name" value="WHD_CapW"/>
</dbReference>
<feature type="region of interest" description="Disordered" evidence="1">
    <location>
        <begin position="299"/>
        <end position="322"/>
    </location>
</feature>
<dbReference type="Pfam" id="PF13280">
    <property type="entry name" value="WYL"/>
    <property type="match status" value="1"/>
</dbReference>
<dbReference type="EMBL" id="BMKE01000027">
    <property type="protein sequence ID" value="GGB52292.1"/>
    <property type="molecule type" value="Genomic_DNA"/>
</dbReference>
<sequence length="322" mass="36419">MHTAHNNPKLQHYSHAQCERLAFIDFCLQYYGSVGRGELMNNFGTAVASGTRDFTLYRELASNNLVLRHEDKRYYRKDTFQALFVHDSRAVLSTLAHGFGGGLTVDHPRPSLCEDAPDLVAPPQVVLATLSRAISQRQAVQLTYLSLSSGSNERVIIPHVIVNNGQRWHIRGYCRSRKQFRDFVCTRVTEVCLNETPVEPHEQQLADTEWNHMLSLELVPHPNLQHPEAIALDFGMLRENNQPIRRINICAARAGYLLRHWNVDCSQDHHLSADEHHLWLRNHKILEACANASLAPGFTPSAKTSSEKTASAQATAQLLRNH</sequence>
<proteinExistence type="predicted"/>
<comment type="caution">
    <text evidence="5">The sequence shown here is derived from an EMBL/GenBank/DDBJ whole genome shotgun (WGS) entry which is preliminary data.</text>
</comment>
<feature type="domain" description="WYL" evidence="2">
    <location>
        <begin position="126"/>
        <end position="191"/>
    </location>
</feature>
<name>A0ABQ1IVK3_9GAMM</name>
<evidence type="ECO:0000313" key="5">
    <source>
        <dbReference type="EMBL" id="GGB52292.1"/>
    </source>
</evidence>
<accession>A0ABQ1IVK3</accession>
<dbReference type="PANTHER" id="PTHR34580:SF3">
    <property type="entry name" value="PROTEIN PAFB"/>
    <property type="match status" value="1"/>
</dbReference>
<dbReference type="PIRSF" id="PIRSF015558">
    <property type="entry name" value="Txn_reg_DeoR_prd"/>
    <property type="match status" value="1"/>
</dbReference>
<feature type="domain" description="DNA-binding transcriptional repressor CapW winged helix-turn-helix" evidence="4">
    <location>
        <begin position="19"/>
        <end position="88"/>
    </location>
</feature>
<dbReference type="InterPro" id="IPR059020">
    <property type="entry name" value="CapW_CTD"/>
</dbReference>
<dbReference type="Pfam" id="PF26107">
    <property type="entry name" value="BrxR_CTD"/>
    <property type="match status" value="1"/>
</dbReference>
<dbReference type="PROSITE" id="PS52050">
    <property type="entry name" value="WYL"/>
    <property type="match status" value="1"/>
</dbReference>
<evidence type="ECO:0000313" key="6">
    <source>
        <dbReference type="Proteomes" id="UP000646152"/>
    </source>
</evidence>
<dbReference type="PANTHER" id="PTHR34580">
    <property type="match status" value="1"/>
</dbReference>
<keyword evidence="6" id="KW-1185">Reference proteome</keyword>
<dbReference type="InterPro" id="IPR026881">
    <property type="entry name" value="WYL_dom"/>
</dbReference>
<gene>
    <name evidence="5" type="ORF">GCM10011502_26820</name>
</gene>
<dbReference type="Proteomes" id="UP000646152">
    <property type="component" value="Unassembled WGS sequence"/>
</dbReference>
<dbReference type="InterPro" id="IPR016634">
    <property type="entry name" value="CapW-like"/>
</dbReference>
<dbReference type="Pfam" id="PF26109">
    <property type="entry name" value="WHD_BrxR"/>
    <property type="match status" value="1"/>
</dbReference>
<organism evidence="5 6">
    <name type="scientific">Oceanisphaera marina</name>
    <dbReference type="NCBI Taxonomy" id="2017550"/>
    <lineage>
        <taxon>Bacteria</taxon>
        <taxon>Pseudomonadati</taxon>
        <taxon>Pseudomonadota</taxon>
        <taxon>Gammaproteobacteria</taxon>
        <taxon>Aeromonadales</taxon>
        <taxon>Aeromonadaceae</taxon>
        <taxon>Oceanisphaera</taxon>
    </lineage>
</organism>
<evidence type="ECO:0000259" key="3">
    <source>
        <dbReference type="Pfam" id="PF26107"/>
    </source>
</evidence>